<evidence type="ECO:0000313" key="7">
    <source>
        <dbReference type="EMBL" id="WDE12283.1"/>
    </source>
</evidence>
<accession>A0ABY7VFD3</accession>
<evidence type="ECO:0000256" key="3">
    <source>
        <dbReference type="ARBA" id="ARBA00022989"/>
    </source>
</evidence>
<keyword evidence="5" id="KW-0813">Transport</keyword>
<dbReference type="RefSeq" id="WP_274052553.1">
    <property type="nucleotide sequence ID" value="NZ_CP059693.1"/>
</dbReference>
<dbReference type="Gene3D" id="3.30.2010.10">
    <property type="entry name" value="Metalloproteases ('zincins'), catalytic domain"/>
    <property type="match status" value="1"/>
</dbReference>
<feature type="transmembrane region" description="Helical" evidence="5">
    <location>
        <begin position="319"/>
        <end position="338"/>
    </location>
</feature>
<feature type="transmembrane region" description="Helical" evidence="5">
    <location>
        <begin position="182"/>
        <end position="202"/>
    </location>
</feature>
<keyword evidence="2 5" id="KW-0812">Transmembrane</keyword>
<sequence>MTEQLLSSPFFYSLGLSLIHFLWQGLLVALLLKSALFIIPDKKPQLRYAFSAFAMVLCLLLPVITFCLIYQPDNIQLTHISQSLTEERTLGARQQITSYWWSNDLVENLPYVSFAWLSIVIFLAVKLLMQVYNVNHLPKQASRQPDTELATRFALLAERVKLKRLPRLLISLKAEVPMAIGWLKPVVLLPASMVTGLSSAQLDMLILHELAHIRRHDYLVNFLQTLVEILLFFHPCVLWIAKKMRIEREYCSDDIAVALCGDHIAYAHTLADTAEICAKHRHNTIPVMAMAASGGDLKQRVVRLVNHHCAANDNDNAKWLAPFTVLLAIFLLASVLTLPGQIQELAQGKLPFSQSKSNSFFDAKSSDYFPEHDNTSIARELLAIQAPSPVPAAEKEQANSQAASQVKSQPAVKDVVAEQSLPAVAAPQPLSKETVQPTPVQAEAVTVKASQPKTPDTSLAQLHLDEKQEFARQQIQPVTFNNSAAEKTTNSERAFIRTDSSNKFSPVNNPYANQVAALARELSQQRPAAKVAGTNQANNSTPDKVNARLINSVEPKYPTTAKRKGLELEVKVRFTIGADGKVRDLVFAQNGKANYFKRNIRNAMAKWRFTPAQLDGKAVKSQMTKIFSFNLK</sequence>
<dbReference type="InterPro" id="IPR003538">
    <property type="entry name" value="TonB"/>
</dbReference>
<dbReference type="CDD" id="cd07341">
    <property type="entry name" value="M56_BlaR1_MecR1_like"/>
    <property type="match status" value="1"/>
</dbReference>
<evidence type="ECO:0000313" key="8">
    <source>
        <dbReference type="Proteomes" id="UP001215231"/>
    </source>
</evidence>
<feature type="transmembrane region" description="Helical" evidence="5">
    <location>
        <begin position="48"/>
        <end position="71"/>
    </location>
</feature>
<dbReference type="EMBL" id="CP059693">
    <property type="protein sequence ID" value="WDE12283.1"/>
    <property type="molecule type" value="Genomic_DNA"/>
</dbReference>
<keyword evidence="4 5" id="KW-0472">Membrane</keyword>
<evidence type="ECO:0000256" key="4">
    <source>
        <dbReference type="ARBA" id="ARBA00023136"/>
    </source>
</evidence>
<dbReference type="NCBIfam" id="TIGR01352">
    <property type="entry name" value="tonB_Cterm"/>
    <property type="match status" value="1"/>
</dbReference>
<protein>
    <recommendedName>
        <fullName evidence="5">Protein TonB</fullName>
    </recommendedName>
</protein>
<dbReference type="Proteomes" id="UP001215231">
    <property type="component" value="Chromosome"/>
</dbReference>
<feature type="transmembrane region" description="Helical" evidence="5">
    <location>
        <begin position="12"/>
        <end position="36"/>
    </location>
</feature>
<feature type="domain" description="TonB C-terminal" evidence="6">
    <location>
        <begin position="542"/>
        <end position="632"/>
    </location>
</feature>
<keyword evidence="5" id="KW-0653">Protein transport</keyword>
<dbReference type="InterPro" id="IPR006260">
    <property type="entry name" value="TonB/TolA_C"/>
</dbReference>
<organism evidence="7 8">
    <name type="scientific">Thalassomonas haliotis</name>
    <dbReference type="NCBI Taxonomy" id="485448"/>
    <lineage>
        <taxon>Bacteria</taxon>
        <taxon>Pseudomonadati</taxon>
        <taxon>Pseudomonadota</taxon>
        <taxon>Gammaproteobacteria</taxon>
        <taxon>Alteromonadales</taxon>
        <taxon>Colwelliaceae</taxon>
        <taxon>Thalassomonas</taxon>
    </lineage>
</organism>
<dbReference type="PANTHER" id="PTHR34978:SF3">
    <property type="entry name" value="SLR0241 PROTEIN"/>
    <property type="match status" value="1"/>
</dbReference>
<comment type="similarity">
    <text evidence="5">Belongs to the TonB family.</text>
</comment>
<name>A0ABY7VFD3_9GAMM</name>
<dbReference type="PROSITE" id="PS52015">
    <property type="entry name" value="TONB_CTD"/>
    <property type="match status" value="1"/>
</dbReference>
<dbReference type="InterPro" id="IPR037682">
    <property type="entry name" value="TonB_C"/>
</dbReference>
<evidence type="ECO:0000256" key="2">
    <source>
        <dbReference type="ARBA" id="ARBA00022692"/>
    </source>
</evidence>
<evidence type="ECO:0000259" key="6">
    <source>
        <dbReference type="PROSITE" id="PS52015"/>
    </source>
</evidence>
<dbReference type="InterPro" id="IPR052173">
    <property type="entry name" value="Beta-lactam_resp_regulator"/>
</dbReference>
<evidence type="ECO:0000256" key="1">
    <source>
        <dbReference type="ARBA" id="ARBA00004167"/>
    </source>
</evidence>
<keyword evidence="3 5" id="KW-1133">Transmembrane helix</keyword>
<evidence type="ECO:0000256" key="5">
    <source>
        <dbReference type="RuleBase" id="RU362123"/>
    </source>
</evidence>
<dbReference type="InterPro" id="IPR008756">
    <property type="entry name" value="Peptidase_M56"/>
</dbReference>
<feature type="transmembrane region" description="Helical" evidence="5">
    <location>
        <begin position="222"/>
        <end position="241"/>
    </location>
</feature>
<reference evidence="7 8" key="1">
    <citation type="journal article" date="2022" name="Mar. Drugs">
        <title>Bioassay-Guided Fractionation Leads to the Detection of Cholic Acid Generated by the Rare Thalassomonas sp.</title>
        <authorList>
            <person name="Pheiffer F."/>
            <person name="Schneider Y.K."/>
            <person name="Hansen E.H."/>
            <person name="Andersen J.H."/>
            <person name="Isaksson J."/>
            <person name="Busche T."/>
            <person name="R C."/>
            <person name="Kalinowski J."/>
            <person name="Zyl L.V."/>
            <person name="Trindade M."/>
        </authorList>
    </citation>
    <scope>NUCLEOTIDE SEQUENCE [LARGE SCALE GENOMIC DNA]</scope>
    <source>
        <strain evidence="7 8">A5K-61T</strain>
    </source>
</reference>
<keyword evidence="5" id="KW-0735">Signal-anchor</keyword>
<dbReference type="Pfam" id="PF03544">
    <property type="entry name" value="TonB_C"/>
    <property type="match status" value="1"/>
</dbReference>
<dbReference type="SUPFAM" id="SSF74653">
    <property type="entry name" value="TolA/TonB C-terminal domain"/>
    <property type="match status" value="1"/>
</dbReference>
<feature type="transmembrane region" description="Helical" evidence="5">
    <location>
        <begin position="109"/>
        <end position="129"/>
    </location>
</feature>
<dbReference type="Pfam" id="PF05569">
    <property type="entry name" value="Peptidase_M56"/>
    <property type="match status" value="1"/>
</dbReference>
<keyword evidence="8" id="KW-1185">Reference proteome</keyword>
<keyword evidence="5" id="KW-1003">Cell membrane</keyword>
<keyword evidence="5" id="KW-0997">Cell inner membrane</keyword>
<dbReference type="PANTHER" id="PTHR34978">
    <property type="entry name" value="POSSIBLE SENSOR-TRANSDUCER PROTEIN BLAR"/>
    <property type="match status" value="1"/>
</dbReference>
<dbReference type="PRINTS" id="PR01374">
    <property type="entry name" value="TONBPROTEIN"/>
</dbReference>
<comment type="caution">
    <text evidence="5">Lacks conserved residue(s) required for the propagation of feature annotation.</text>
</comment>
<proteinExistence type="inferred from homology"/>
<comment type="subcellular location">
    <subcellularLocation>
        <location evidence="5">Cell inner membrane</location>
        <topology evidence="5">Single-pass membrane protein</topology>
        <orientation evidence="5">Periplasmic side</orientation>
    </subcellularLocation>
    <subcellularLocation>
        <location evidence="1">Membrane</location>
        <topology evidence="1">Single-pass membrane protein</topology>
    </subcellularLocation>
</comment>
<dbReference type="Gene3D" id="3.30.1150.10">
    <property type="match status" value="1"/>
</dbReference>
<gene>
    <name evidence="7" type="ORF">H3N35_01995</name>
</gene>
<comment type="function">
    <text evidence="5">Interacts with outer membrane receptor proteins that carry out high-affinity binding and energy dependent uptake into the periplasmic space of specific substrates. It could act to transduce energy from the cytoplasmic membrane to specific energy-requiring processes in the outer membrane, resulting in the release into the periplasm of ligands bound by these outer membrane proteins.</text>
</comment>